<sequence>MPIDKYTLHKDSDTEKWRLEKEGSDKAKRTFDRKEDALKDLKHAVGPNGGSVRIRKVDNTIQEERTYPRSKDPKSSKG</sequence>
<dbReference type="InterPro" id="IPR018691">
    <property type="entry name" value="DUF2188"/>
</dbReference>
<gene>
    <name evidence="2" type="ORF">CKY39_25335</name>
</gene>
<dbReference type="KEGG" id="vbo:CKY39_25335"/>
<dbReference type="EMBL" id="CP023284">
    <property type="protein sequence ID" value="ATA56186.1"/>
    <property type="molecule type" value="Genomic_DNA"/>
</dbReference>
<feature type="region of interest" description="Disordered" evidence="1">
    <location>
        <begin position="42"/>
        <end position="78"/>
    </location>
</feature>
<protein>
    <recommendedName>
        <fullName evidence="4">DUF2188 domain-containing protein</fullName>
    </recommendedName>
</protein>
<accession>A0A250DP96</accession>
<dbReference type="AlphaFoldDB" id="A0A250DP96"/>
<reference evidence="2 3" key="1">
    <citation type="submission" date="2017-09" db="EMBL/GenBank/DDBJ databases">
        <title>The diverse metabolic capabilities of V. boronicumulans make it an excellent choice for continued studies on novel biodegradation.</title>
        <authorList>
            <person name="Sun S."/>
        </authorList>
    </citation>
    <scope>NUCLEOTIDE SEQUENCE [LARGE SCALE GENOMIC DNA]</scope>
    <source>
        <strain evidence="2 3">J1</strain>
    </source>
</reference>
<evidence type="ECO:0000313" key="3">
    <source>
        <dbReference type="Proteomes" id="UP000217154"/>
    </source>
</evidence>
<name>A0A250DP96_9BURK</name>
<feature type="compositionally biased region" description="Basic and acidic residues" evidence="1">
    <location>
        <begin position="55"/>
        <end position="78"/>
    </location>
</feature>
<evidence type="ECO:0000256" key="1">
    <source>
        <dbReference type="SAM" id="MobiDB-lite"/>
    </source>
</evidence>
<organism evidence="2 3">
    <name type="scientific">Variovorax boronicumulans</name>
    <dbReference type="NCBI Taxonomy" id="436515"/>
    <lineage>
        <taxon>Bacteria</taxon>
        <taxon>Pseudomonadati</taxon>
        <taxon>Pseudomonadota</taxon>
        <taxon>Betaproteobacteria</taxon>
        <taxon>Burkholderiales</taxon>
        <taxon>Comamonadaceae</taxon>
        <taxon>Variovorax</taxon>
    </lineage>
</organism>
<dbReference type="Pfam" id="PF09954">
    <property type="entry name" value="DUF2188"/>
    <property type="match status" value="1"/>
</dbReference>
<dbReference type="Proteomes" id="UP000217154">
    <property type="component" value="Chromosome"/>
</dbReference>
<evidence type="ECO:0008006" key="4">
    <source>
        <dbReference type="Google" id="ProtNLM"/>
    </source>
</evidence>
<evidence type="ECO:0000313" key="2">
    <source>
        <dbReference type="EMBL" id="ATA56186.1"/>
    </source>
</evidence>
<proteinExistence type="predicted"/>